<dbReference type="EMBL" id="ML976982">
    <property type="protein sequence ID" value="KAF1960813.1"/>
    <property type="molecule type" value="Genomic_DNA"/>
</dbReference>
<proteinExistence type="predicted"/>
<feature type="compositionally biased region" description="Low complexity" evidence="1">
    <location>
        <begin position="61"/>
        <end position="70"/>
    </location>
</feature>
<dbReference type="PANTHER" id="PTHR38116:SF9">
    <property type="entry name" value="BZIP DOMAIN-CONTAINING PROTEIN"/>
    <property type="match status" value="1"/>
</dbReference>
<dbReference type="Proteomes" id="UP000800035">
    <property type="component" value="Unassembled WGS sequence"/>
</dbReference>
<evidence type="ECO:0008006" key="4">
    <source>
        <dbReference type="Google" id="ProtNLM"/>
    </source>
</evidence>
<feature type="compositionally biased region" description="Basic and acidic residues" evidence="1">
    <location>
        <begin position="1"/>
        <end position="29"/>
    </location>
</feature>
<dbReference type="OrthoDB" id="2245989at2759"/>
<dbReference type="Pfam" id="PF11905">
    <property type="entry name" value="DUF3425"/>
    <property type="match status" value="1"/>
</dbReference>
<protein>
    <recommendedName>
        <fullName evidence="4">BZIP domain-containing protein</fullName>
    </recommendedName>
</protein>
<feature type="region of interest" description="Disordered" evidence="1">
    <location>
        <begin position="1"/>
        <end position="70"/>
    </location>
</feature>
<dbReference type="InterPro" id="IPR021833">
    <property type="entry name" value="DUF3425"/>
</dbReference>
<feature type="compositionally biased region" description="Basic and acidic residues" evidence="1">
    <location>
        <begin position="37"/>
        <end position="57"/>
    </location>
</feature>
<dbReference type="PANTHER" id="PTHR38116">
    <property type="entry name" value="CHROMOSOME 7, WHOLE GENOME SHOTGUN SEQUENCE"/>
    <property type="match status" value="1"/>
</dbReference>
<evidence type="ECO:0000313" key="3">
    <source>
        <dbReference type="Proteomes" id="UP000800035"/>
    </source>
</evidence>
<reference evidence="2" key="1">
    <citation type="journal article" date="2020" name="Stud. Mycol.">
        <title>101 Dothideomycetes genomes: a test case for predicting lifestyles and emergence of pathogens.</title>
        <authorList>
            <person name="Haridas S."/>
            <person name="Albert R."/>
            <person name="Binder M."/>
            <person name="Bloem J."/>
            <person name="Labutti K."/>
            <person name="Salamov A."/>
            <person name="Andreopoulos B."/>
            <person name="Baker S."/>
            <person name="Barry K."/>
            <person name="Bills G."/>
            <person name="Bluhm B."/>
            <person name="Cannon C."/>
            <person name="Castanera R."/>
            <person name="Culley D."/>
            <person name="Daum C."/>
            <person name="Ezra D."/>
            <person name="Gonzalez J."/>
            <person name="Henrissat B."/>
            <person name="Kuo A."/>
            <person name="Liang C."/>
            <person name="Lipzen A."/>
            <person name="Lutzoni F."/>
            <person name="Magnuson J."/>
            <person name="Mondo S."/>
            <person name="Nolan M."/>
            <person name="Ohm R."/>
            <person name="Pangilinan J."/>
            <person name="Park H.-J."/>
            <person name="Ramirez L."/>
            <person name="Alfaro M."/>
            <person name="Sun H."/>
            <person name="Tritt A."/>
            <person name="Yoshinaga Y."/>
            <person name="Zwiers L.-H."/>
            <person name="Turgeon B."/>
            <person name="Goodwin S."/>
            <person name="Spatafora J."/>
            <person name="Crous P."/>
            <person name="Grigoriev I."/>
        </authorList>
    </citation>
    <scope>NUCLEOTIDE SEQUENCE</scope>
    <source>
        <strain evidence="2">CBS 675.92</strain>
    </source>
</reference>
<evidence type="ECO:0000313" key="2">
    <source>
        <dbReference type="EMBL" id="KAF1960813.1"/>
    </source>
</evidence>
<name>A0A6A5U6P4_9PLEO</name>
<gene>
    <name evidence="2" type="ORF">CC80DRAFT_590150</name>
</gene>
<evidence type="ECO:0000256" key="1">
    <source>
        <dbReference type="SAM" id="MobiDB-lite"/>
    </source>
</evidence>
<keyword evidence="3" id="KW-1185">Reference proteome</keyword>
<sequence>MARRTQPSEDEWRNVEDAKKRKKIQDRLAQRARRQRLREAKNNTKPPEDQDETRRGDGAQPPSEASSAAPSSLVSTFAALPSCVAQDLLAMLPPNQLNIAMGDCPYSKYTSTELETRSRDEEKNANKEEQSIVPNFSDVTVALNPSYQNYTTPSLSHQPNLPLTLAGALYINGQVLGLSCSTVVPAKSSPAGSNVPLSLRPTELQLMTIHPIWIDRFPFPKMRDSMISLGGLVDEEEVLRDVLLMESFEIVPGKPPWDPEAWKIQRPFAEKWGYLFFSDGYGFSV</sequence>
<accession>A0A6A5U6P4</accession>
<organism evidence="2 3">
    <name type="scientific">Byssothecium circinans</name>
    <dbReference type="NCBI Taxonomy" id="147558"/>
    <lineage>
        <taxon>Eukaryota</taxon>
        <taxon>Fungi</taxon>
        <taxon>Dikarya</taxon>
        <taxon>Ascomycota</taxon>
        <taxon>Pezizomycotina</taxon>
        <taxon>Dothideomycetes</taxon>
        <taxon>Pleosporomycetidae</taxon>
        <taxon>Pleosporales</taxon>
        <taxon>Massarineae</taxon>
        <taxon>Massarinaceae</taxon>
        <taxon>Byssothecium</taxon>
    </lineage>
</organism>
<dbReference type="AlphaFoldDB" id="A0A6A5U6P4"/>